<keyword evidence="10" id="KW-0812">Transmembrane</keyword>
<feature type="domain" description="Pectate disaccharide-lyase-like central Ig-like" evidence="14">
    <location>
        <begin position="369"/>
        <end position="435"/>
    </location>
</feature>
<gene>
    <name evidence="15" type="ORF">ACFO5I_02890</name>
</gene>
<evidence type="ECO:0000313" key="15">
    <source>
        <dbReference type="EMBL" id="MFC4718690.1"/>
    </source>
</evidence>
<dbReference type="Pfam" id="PF13229">
    <property type="entry name" value="Beta_helix"/>
    <property type="match status" value="1"/>
</dbReference>
<dbReference type="PANTHER" id="PTHR40088:SF1">
    <property type="entry name" value="PECTATE LYASE PEL9"/>
    <property type="match status" value="1"/>
</dbReference>
<proteinExistence type="inferred from homology"/>
<name>A0ABV9MT13_9ENTE</name>
<evidence type="ECO:0000256" key="9">
    <source>
        <dbReference type="SAM" id="MobiDB-lite"/>
    </source>
</evidence>
<keyword evidence="5 11" id="KW-0732">Signal</keyword>
<feature type="compositionally biased region" description="Basic and acidic residues" evidence="9">
    <location>
        <begin position="929"/>
        <end position="938"/>
    </location>
</feature>
<dbReference type="InterPro" id="IPR058953">
    <property type="entry name" value="PelX-like_N"/>
</dbReference>
<dbReference type="SMART" id="SM00710">
    <property type="entry name" value="PbH1"/>
    <property type="match status" value="6"/>
</dbReference>
<dbReference type="InterPro" id="IPR006626">
    <property type="entry name" value="PbH1"/>
</dbReference>
<comment type="similarity">
    <text evidence="8">Belongs to the polysaccharide lyase 9 family.</text>
</comment>
<keyword evidence="10" id="KW-0472">Membrane</keyword>
<sequence>MKKQVSVLMATLLLSHPILALADTTSTTSMSEEGSFYVSTEQEPNETSASFEEHVPFVEGSKETAASLLTDTTESDGQSSESQKIPVIQTINEEIKDWQFDRFGESASASKNSITYNPDSTVTISSTGNGGKIQTSGSDGISYYYTQVPKEKNFDLRATIHVDSWQMTNGQEGFGLMVRDNVPSLGSSAGSSAFTNSFSFLGTKFSTDGYTMKLGLGTRTVTGIFNNSPVAGSVKIANHSFESYAKDHELAGTTYNVLGNRSNPNAEEDLDQVVPGFEMLTTFDIRMQKTNTGFICTYYGPEGQILGQETMYDWEDLFIQEENHLSVGFLASRNMTITVSQMTMTYSNPAEDEAADERPITLITPEQKITSSQTTGTSSYDFTFTANADGVVSVRNTATMATLFENQPVVANEVFSYQLALNEGENPLEATFVPNPDFIPGEYQAMENSETQVLKQTVHYKEQVLNTIYVTPTGAATGDGTLAKPLDIQTAVNFAAPGQTIVLQGGTYAMTAPIQIPRSSHGTAEKPITLVAEKANQPAIFDFGQNSAGIIHWANYWNVRNIQVTNTKDMQKGIQISGSYNTFEDIETYRNGNTGLQISGLSTESPSLWPAHNQIKNSTSYYNADFGFEDADGFAAKLTVGEGNLFDGCIAYHNADDGWDLFAKNETGSIGAVTIKNSVAYGNGFIPGDPLEREGNGNGFKMGGSSLPGGHILENSLAFNNLAKGIDSNSAPDIKVFSSTSFNNGSYNVAFYTNSNTATAFLAQGILSFRSKGAPSVKEQLNFITQSESDVINDSNYYWNVEKAGTFNQSGVQIKEDAFQSLNTEEGIIGRYENGSINVNGLMALTKTAKESLNKAKDSQQPIQIGAFFDGNTSVASAYPVFEFAKDDEKPEDDETPKDSESTTESSSSEAATNTEDSTSTTDSSVTKDSTDTSDSSKTDATSEATKKENLPKTGDRVSILPILVGTILLGMTFIGMSYRWVKKRR</sequence>
<evidence type="ECO:0000313" key="16">
    <source>
        <dbReference type="Proteomes" id="UP001595969"/>
    </source>
</evidence>
<dbReference type="Pfam" id="PF25850">
    <property type="entry name" value="PelX_Ig"/>
    <property type="match status" value="1"/>
</dbReference>
<protein>
    <submittedName>
        <fullName evidence="15">Right-handed parallel beta-helix repeat-containing protein</fullName>
    </submittedName>
</protein>
<keyword evidence="4" id="KW-0479">Metal-binding</keyword>
<feature type="signal peptide" evidence="11">
    <location>
        <begin position="1"/>
        <end position="22"/>
    </location>
</feature>
<evidence type="ECO:0000256" key="7">
    <source>
        <dbReference type="ARBA" id="ARBA00023239"/>
    </source>
</evidence>
<evidence type="ECO:0000259" key="13">
    <source>
        <dbReference type="Pfam" id="PF25849"/>
    </source>
</evidence>
<dbReference type="RefSeq" id="WP_204654003.1">
    <property type="nucleotide sequence ID" value="NZ_JAFBFD010000017.1"/>
</dbReference>
<feature type="transmembrane region" description="Helical" evidence="10">
    <location>
        <begin position="960"/>
        <end position="982"/>
    </location>
</feature>
<evidence type="ECO:0000256" key="8">
    <source>
        <dbReference type="ARBA" id="ARBA00038263"/>
    </source>
</evidence>
<dbReference type="InterPro" id="IPR012334">
    <property type="entry name" value="Pectin_lyas_fold"/>
</dbReference>
<evidence type="ECO:0000256" key="5">
    <source>
        <dbReference type="ARBA" id="ARBA00022729"/>
    </source>
</evidence>
<dbReference type="InterPro" id="IPR039448">
    <property type="entry name" value="Beta_helix"/>
</dbReference>
<evidence type="ECO:0000256" key="11">
    <source>
        <dbReference type="SAM" id="SignalP"/>
    </source>
</evidence>
<evidence type="ECO:0000256" key="1">
    <source>
        <dbReference type="ARBA" id="ARBA00001913"/>
    </source>
</evidence>
<dbReference type="InterPro" id="IPR058863">
    <property type="entry name" value="PelX-like_Ig"/>
</dbReference>
<comment type="cofactor">
    <cofactor evidence="1">
        <name>Ca(2+)</name>
        <dbReference type="ChEBI" id="CHEBI:29108"/>
    </cofactor>
</comment>
<keyword evidence="10" id="KW-1133">Transmembrane helix</keyword>
<feature type="compositionally biased region" description="Low complexity" evidence="9">
    <location>
        <begin position="903"/>
        <end position="928"/>
    </location>
</feature>
<evidence type="ECO:0000259" key="14">
    <source>
        <dbReference type="Pfam" id="PF25850"/>
    </source>
</evidence>
<dbReference type="Gene3D" id="2.160.20.10">
    <property type="entry name" value="Single-stranded right-handed beta-helix, Pectin lyase-like"/>
    <property type="match status" value="1"/>
</dbReference>
<dbReference type="InterPro" id="IPR011050">
    <property type="entry name" value="Pectin_lyase_fold/virulence"/>
</dbReference>
<feature type="region of interest" description="Disordered" evidence="9">
    <location>
        <begin position="109"/>
        <end position="131"/>
    </location>
</feature>
<comment type="subcellular location">
    <subcellularLocation>
        <location evidence="2">Secreted</location>
    </subcellularLocation>
</comment>
<dbReference type="InterPro" id="IPR052052">
    <property type="entry name" value="Polysaccharide_Lyase_9"/>
</dbReference>
<feature type="region of interest" description="Disordered" evidence="9">
    <location>
        <begin position="884"/>
        <end position="952"/>
    </location>
</feature>
<keyword evidence="6" id="KW-0106">Calcium</keyword>
<dbReference type="SUPFAM" id="SSF51126">
    <property type="entry name" value="Pectin lyase-like"/>
    <property type="match status" value="1"/>
</dbReference>
<comment type="caution">
    <text evidence="15">The sequence shown here is derived from an EMBL/GenBank/DDBJ whole genome shotgun (WGS) entry which is preliminary data.</text>
</comment>
<evidence type="ECO:0000256" key="3">
    <source>
        <dbReference type="ARBA" id="ARBA00022525"/>
    </source>
</evidence>
<dbReference type="EMBL" id="JBHSGS010000015">
    <property type="protein sequence ID" value="MFC4718690.1"/>
    <property type="molecule type" value="Genomic_DNA"/>
</dbReference>
<dbReference type="Proteomes" id="UP001595969">
    <property type="component" value="Unassembled WGS sequence"/>
</dbReference>
<evidence type="ECO:0000256" key="6">
    <source>
        <dbReference type="ARBA" id="ARBA00022837"/>
    </source>
</evidence>
<dbReference type="PANTHER" id="PTHR40088">
    <property type="entry name" value="PECTATE LYASE (EUROFUNG)"/>
    <property type="match status" value="1"/>
</dbReference>
<keyword evidence="7" id="KW-0456">Lyase</keyword>
<evidence type="ECO:0000259" key="12">
    <source>
        <dbReference type="Pfam" id="PF13229"/>
    </source>
</evidence>
<organism evidence="15 16">
    <name type="scientific">Enterococcus lemanii</name>
    <dbReference type="NCBI Taxonomy" id="1159752"/>
    <lineage>
        <taxon>Bacteria</taxon>
        <taxon>Bacillati</taxon>
        <taxon>Bacillota</taxon>
        <taxon>Bacilli</taxon>
        <taxon>Lactobacillales</taxon>
        <taxon>Enterococcaceae</taxon>
        <taxon>Enterococcus</taxon>
    </lineage>
</organism>
<feature type="domain" description="Pectate disaccharide-lyase-like N-terminal" evidence="13">
    <location>
        <begin position="117"/>
        <end position="348"/>
    </location>
</feature>
<evidence type="ECO:0000256" key="4">
    <source>
        <dbReference type="ARBA" id="ARBA00022723"/>
    </source>
</evidence>
<keyword evidence="3" id="KW-0964">Secreted</keyword>
<feature type="domain" description="Right handed beta helix" evidence="12">
    <location>
        <begin position="549"/>
        <end position="729"/>
    </location>
</feature>
<keyword evidence="16" id="KW-1185">Reference proteome</keyword>
<evidence type="ECO:0000256" key="2">
    <source>
        <dbReference type="ARBA" id="ARBA00004613"/>
    </source>
</evidence>
<accession>A0ABV9MT13</accession>
<dbReference type="Pfam" id="PF25849">
    <property type="entry name" value="PelX_N"/>
    <property type="match status" value="1"/>
</dbReference>
<evidence type="ECO:0000256" key="10">
    <source>
        <dbReference type="SAM" id="Phobius"/>
    </source>
</evidence>
<reference evidence="16" key="1">
    <citation type="journal article" date="2019" name="Int. J. Syst. Evol. Microbiol.">
        <title>The Global Catalogue of Microorganisms (GCM) 10K type strain sequencing project: providing services to taxonomists for standard genome sequencing and annotation.</title>
        <authorList>
            <consortium name="The Broad Institute Genomics Platform"/>
            <consortium name="The Broad Institute Genome Sequencing Center for Infectious Disease"/>
            <person name="Wu L."/>
            <person name="Ma J."/>
        </authorList>
    </citation>
    <scope>NUCLEOTIDE SEQUENCE [LARGE SCALE GENOMIC DNA]</scope>
    <source>
        <strain evidence="16">CGMCC 1.19032</strain>
    </source>
</reference>
<feature type="chain" id="PRO_5046792097" evidence="11">
    <location>
        <begin position="23"/>
        <end position="986"/>
    </location>
</feature>